<feature type="non-terminal residue" evidence="2">
    <location>
        <position position="169"/>
    </location>
</feature>
<evidence type="ECO:0000313" key="2">
    <source>
        <dbReference type="EMBL" id="EJK55076.1"/>
    </source>
</evidence>
<dbReference type="eggNOG" id="ENOG502QZD8">
    <property type="taxonomic scope" value="Eukaryota"/>
</dbReference>
<sequence>MRAANPPSQTTRPTTHARWPTADWPLAHIAHINPHKTSGKEFEGRRMPQDAGGRPRPAAPRPQGGGRPTDGRLPPKKTARAKVKYRPPDDDRPTPGSPPGDEDAMTRPADAASADGDVDGGGEHAVDEEAEADEEPDDPLLLELRHLRTRIRNVQSSIQTSRGLANPAT</sequence>
<organism evidence="2 3">
    <name type="scientific">Thalassiosira oceanica</name>
    <name type="common">Marine diatom</name>
    <dbReference type="NCBI Taxonomy" id="159749"/>
    <lineage>
        <taxon>Eukaryota</taxon>
        <taxon>Sar</taxon>
        <taxon>Stramenopiles</taxon>
        <taxon>Ochrophyta</taxon>
        <taxon>Bacillariophyta</taxon>
        <taxon>Coscinodiscophyceae</taxon>
        <taxon>Thalassiosirophycidae</taxon>
        <taxon>Thalassiosirales</taxon>
        <taxon>Thalassiosiraceae</taxon>
        <taxon>Thalassiosira</taxon>
    </lineage>
</organism>
<dbReference type="AlphaFoldDB" id="K0S226"/>
<accession>K0S226</accession>
<proteinExistence type="predicted"/>
<feature type="compositionally biased region" description="Acidic residues" evidence="1">
    <location>
        <begin position="128"/>
        <end position="140"/>
    </location>
</feature>
<evidence type="ECO:0000256" key="1">
    <source>
        <dbReference type="SAM" id="MobiDB-lite"/>
    </source>
</evidence>
<feature type="region of interest" description="Disordered" evidence="1">
    <location>
        <begin position="1"/>
        <end position="141"/>
    </location>
</feature>
<keyword evidence="3" id="KW-1185">Reference proteome</keyword>
<gene>
    <name evidence="2" type="ORF">THAOC_25229</name>
</gene>
<dbReference type="Proteomes" id="UP000266841">
    <property type="component" value="Unassembled WGS sequence"/>
</dbReference>
<dbReference type="EMBL" id="AGNL01034767">
    <property type="protein sequence ID" value="EJK55076.1"/>
    <property type="molecule type" value="Genomic_DNA"/>
</dbReference>
<feature type="compositionally biased region" description="Polar residues" evidence="1">
    <location>
        <begin position="1"/>
        <end position="14"/>
    </location>
</feature>
<evidence type="ECO:0000313" key="3">
    <source>
        <dbReference type="Proteomes" id="UP000266841"/>
    </source>
</evidence>
<name>K0S226_THAOC</name>
<protein>
    <submittedName>
        <fullName evidence="2">Uncharacterized protein</fullName>
    </submittedName>
</protein>
<reference evidence="2 3" key="1">
    <citation type="journal article" date="2012" name="Genome Biol.">
        <title>Genome and low-iron response of an oceanic diatom adapted to chronic iron limitation.</title>
        <authorList>
            <person name="Lommer M."/>
            <person name="Specht M."/>
            <person name="Roy A.S."/>
            <person name="Kraemer L."/>
            <person name="Andreson R."/>
            <person name="Gutowska M.A."/>
            <person name="Wolf J."/>
            <person name="Bergner S.V."/>
            <person name="Schilhabel M.B."/>
            <person name="Klostermeier U.C."/>
            <person name="Beiko R.G."/>
            <person name="Rosenstiel P."/>
            <person name="Hippler M."/>
            <person name="Laroche J."/>
        </authorList>
    </citation>
    <scope>NUCLEOTIDE SEQUENCE [LARGE SCALE GENOMIC DNA]</scope>
    <source>
        <strain evidence="2 3">CCMP1005</strain>
    </source>
</reference>
<comment type="caution">
    <text evidence="2">The sequence shown here is derived from an EMBL/GenBank/DDBJ whole genome shotgun (WGS) entry which is preliminary data.</text>
</comment>
<feature type="compositionally biased region" description="Basic residues" evidence="1">
    <location>
        <begin position="74"/>
        <end position="85"/>
    </location>
</feature>
<feature type="compositionally biased region" description="Basic and acidic residues" evidence="1">
    <location>
        <begin position="38"/>
        <end position="48"/>
    </location>
</feature>